<evidence type="ECO:0000256" key="2">
    <source>
        <dbReference type="ARBA" id="ARBA00023253"/>
    </source>
</evidence>
<dbReference type="AlphaFoldDB" id="A0A8T9CCP8"/>
<dbReference type="Proteomes" id="UP000469558">
    <property type="component" value="Unassembled WGS sequence"/>
</dbReference>
<dbReference type="GO" id="GO:0006004">
    <property type="term" value="P:fucose metabolic process"/>
    <property type="evidence" value="ECO:0007669"/>
    <property type="project" value="UniProtKB-KW"/>
</dbReference>
<feature type="transmembrane region" description="Helical" evidence="5">
    <location>
        <begin position="7"/>
        <end position="26"/>
    </location>
</feature>
<keyword evidence="7" id="KW-1185">Reference proteome</keyword>
<evidence type="ECO:0000313" key="7">
    <source>
        <dbReference type="Proteomes" id="UP000469558"/>
    </source>
</evidence>
<keyword evidence="1" id="KW-0808">Transferase</keyword>
<dbReference type="CDD" id="cd11296">
    <property type="entry name" value="O-FucT_like"/>
    <property type="match status" value="1"/>
</dbReference>
<gene>
    <name evidence="6" type="ORF">LSUE1_G000500</name>
</gene>
<evidence type="ECO:0000256" key="1">
    <source>
        <dbReference type="ARBA" id="ARBA00022679"/>
    </source>
</evidence>
<dbReference type="EMBL" id="QGMK01000251">
    <property type="protein sequence ID" value="TVY82962.1"/>
    <property type="molecule type" value="Genomic_DNA"/>
</dbReference>
<keyword evidence="5" id="KW-0472">Membrane</keyword>
<dbReference type="OrthoDB" id="20368at2759"/>
<dbReference type="InterPro" id="IPR019378">
    <property type="entry name" value="GDP-Fuc_O-FucTrfase"/>
</dbReference>
<dbReference type="Gene3D" id="3.40.50.11350">
    <property type="match status" value="1"/>
</dbReference>
<keyword evidence="2" id="KW-0294">Fucose metabolism</keyword>
<feature type="compositionally biased region" description="Basic and acidic residues" evidence="4">
    <location>
        <begin position="440"/>
        <end position="459"/>
    </location>
</feature>
<feature type="region of interest" description="Disordered" evidence="4">
    <location>
        <begin position="416"/>
        <end position="476"/>
    </location>
</feature>
<proteinExistence type="predicted"/>
<keyword evidence="5" id="KW-1133">Transmembrane helix</keyword>
<dbReference type="Pfam" id="PF10250">
    <property type="entry name" value="O-FucT"/>
    <property type="match status" value="1"/>
</dbReference>
<evidence type="ECO:0000256" key="5">
    <source>
        <dbReference type="SAM" id="Phobius"/>
    </source>
</evidence>
<feature type="compositionally biased region" description="Polar residues" evidence="4">
    <location>
        <begin position="461"/>
        <end position="470"/>
    </location>
</feature>
<sequence length="494" mass="54780">MSPHALHVSKLAVITFLVLFSGYYMFSTPAITQQDYHEIYRVAVSGKKAAFVEAVLDTEIDGPLDNSALTELCKRKVWTPGLIFNCEAPQGGVGNVRNVFLNCVRYAIEAGATAFVIPEIVSRGTTLSTLHTDINVPFSYFFDREYFKASLTEACPQMQLIDHVNDLWDKPSTAKAIPLQPQDLSEKFVASTVLAHPGNWTAAFKSFLNFSHPASFSANLPILVSLHTPLLQFPLSYDDPLLVANFGRILRFREDVRRLAATALYAMDKKYSMGIDPDQRGVQPNLFYGAHLRTAADAKAAGWTPYSHQSENYLNHAHHNKLSVIYLTTGNEADAKSFTEVAGNLSIAVTTKEALLAEKEYKRELKEMSALTWDQRGLIDYEVLLRSSMFGGTHESSFSWNVAMRRHVVVGGGRWSKIGGDGGEPMPSKKPKMAGFPASRKREEPTDGKATSVEEKDIPRQSGSHKSPQSFKDELSIVFGPAEEGSMFELSMWP</sequence>
<name>A0A8T9CCP8_9HELO</name>
<evidence type="ECO:0000256" key="3">
    <source>
        <dbReference type="ARBA" id="ARBA00023277"/>
    </source>
</evidence>
<evidence type="ECO:0008006" key="8">
    <source>
        <dbReference type="Google" id="ProtNLM"/>
    </source>
</evidence>
<evidence type="ECO:0000313" key="6">
    <source>
        <dbReference type="EMBL" id="TVY82962.1"/>
    </source>
</evidence>
<evidence type="ECO:0000256" key="4">
    <source>
        <dbReference type="SAM" id="MobiDB-lite"/>
    </source>
</evidence>
<keyword evidence="5" id="KW-0812">Transmembrane</keyword>
<dbReference type="GO" id="GO:0016740">
    <property type="term" value="F:transferase activity"/>
    <property type="evidence" value="ECO:0007669"/>
    <property type="project" value="UniProtKB-KW"/>
</dbReference>
<keyword evidence="3" id="KW-0119">Carbohydrate metabolism</keyword>
<comment type="caution">
    <text evidence="6">The sequence shown here is derived from an EMBL/GenBank/DDBJ whole genome shotgun (WGS) entry which is preliminary data.</text>
</comment>
<accession>A0A8T9CCP8</accession>
<organism evidence="6 7">
    <name type="scientific">Lachnellula suecica</name>
    <dbReference type="NCBI Taxonomy" id="602035"/>
    <lineage>
        <taxon>Eukaryota</taxon>
        <taxon>Fungi</taxon>
        <taxon>Dikarya</taxon>
        <taxon>Ascomycota</taxon>
        <taxon>Pezizomycotina</taxon>
        <taxon>Leotiomycetes</taxon>
        <taxon>Helotiales</taxon>
        <taxon>Lachnaceae</taxon>
        <taxon>Lachnellula</taxon>
    </lineage>
</organism>
<reference evidence="6 7" key="1">
    <citation type="submission" date="2018-05" db="EMBL/GenBank/DDBJ databases">
        <title>Genome sequencing and assembly of the regulated plant pathogen Lachnellula willkommii and related sister species for the development of diagnostic species identification markers.</title>
        <authorList>
            <person name="Giroux E."/>
            <person name="Bilodeau G."/>
        </authorList>
    </citation>
    <scope>NUCLEOTIDE SEQUENCE [LARGE SCALE GENOMIC DNA]</scope>
    <source>
        <strain evidence="6 7">CBS 268.59</strain>
    </source>
</reference>
<protein>
    <recommendedName>
        <fullName evidence="8">Alternative oxidase</fullName>
    </recommendedName>
</protein>